<keyword evidence="3" id="KW-0810">Translation regulation</keyword>
<evidence type="ECO:0000313" key="8">
    <source>
        <dbReference type="Proteomes" id="UP001439008"/>
    </source>
</evidence>
<protein>
    <recommendedName>
        <fullName evidence="9">Eukaryotic translation initiation factor 4E</fullName>
    </recommendedName>
</protein>
<name>A0ABV2ANY5_9EUKA</name>
<reference evidence="7 8" key="1">
    <citation type="journal article" date="2024" name="BMC Biol.">
        <title>Comparative genomics of Ascetosporea gives new insight into the evolutionary basis for animal parasitism in Rhizaria.</title>
        <authorList>
            <person name="Hiltunen Thoren M."/>
            <person name="Onut-Brannstrom I."/>
            <person name="Alfjorden A."/>
            <person name="Peckova H."/>
            <person name="Swords F."/>
            <person name="Hooper C."/>
            <person name="Holzer A.S."/>
            <person name="Bass D."/>
            <person name="Burki F."/>
        </authorList>
    </citation>
    <scope>NUCLEOTIDE SEQUENCE [LARGE SCALE GENOMIC DNA]</scope>
    <source>
        <strain evidence="7">20-A016</strain>
    </source>
</reference>
<evidence type="ECO:0000256" key="3">
    <source>
        <dbReference type="ARBA" id="ARBA00022845"/>
    </source>
</evidence>
<dbReference type="PANTHER" id="PTHR11960">
    <property type="entry name" value="EUKARYOTIC TRANSLATION INITIATION FACTOR 4E RELATED"/>
    <property type="match status" value="1"/>
</dbReference>
<dbReference type="InterPro" id="IPR023398">
    <property type="entry name" value="TIF_eIF4e-like"/>
</dbReference>
<comment type="similarity">
    <text evidence="1 6">Belongs to the eukaryotic initiation factor 4E family.</text>
</comment>
<evidence type="ECO:0000256" key="1">
    <source>
        <dbReference type="ARBA" id="ARBA00009860"/>
    </source>
</evidence>
<evidence type="ECO:0000313" key="7">
    <source>
        <dbReference type="EMBL" id="MES1921388.1"/>
    </source>
</evidence>
<evidence type="ECO:0000256" key="2">
    <source>
        <dbReference type="ARBA" id="ARBA00022540"/>
    </source>
</evidence>
<gene>
    <name evidence="7" type="ORF">MHBO_002919</name>
</gene>
<dbReference type="Proteomes" id="UP001439008">
    <property type="component" value="Unassembled WGS sequence"/>
</dbReference>
<proteinExistence type="inferred from homology"/>
<dbReference type="InterPro" id="IPR001040">
    <property type="entry name" value="TIF_eIF_4E"/>
</dbReference>
<dbReference type="Gene3D" id="3.30.760.10">
    <property type="entry name" value="RNA Cap, Translation Initiation Factor Eif4e"/>
    <property type="match status" value="1"/>
</dbReference>
<organism evidence="7 8">
    <name type="scientific">Bonamia ostreae</name>
    <dbReference type="NCBI Taxonomy" id="126728"/>
    <lineage>
        <taxon>Eukaryota</taxon>
        <taxon>Sar</taxon>
        <taxon>Rhizaria</taxon>
        <taxon>Endomyxa</taxon>
        <taxon>Ascetosporea</taxon>
        <taxon>Haplosporida</taxon>
        <taxon>Bonamia</taxon>
    </lineage>
</organism>
<dbReference type="PANTHER" id="PTHR11960:SF8">
    <property type="entry name" value="EUKARYOTIC TRANSLATION INITIATION FACTOR 4E1-RELATED"/>
    <property type="match status" value="1"/>
</dbReference>
<accession>A0ABV2ANY5</accession>
<keyword evidence="5 6" id="KW-0648">Protein biosynthesis</keyword>
<sequence length="191" mass="22065">MADEKNEHLLSSAWSLWYDSGKPRGKTFGSISQKEWMATLKEVCSFTSVEQFWAIFNNLLPANRMQTGSSYYLFKKGIRPEWEDKANEKGGRWHFVLTKDEKSIAGGVWLYLVLGLIGNETKGGDDIVGGAVSMREREFRVSVWVKNLISVYDQHKIGIHLKKVLKMDRKNLFFRTHESDKKRDNVNQMTV</sequence>
<keyword evidence="2 6" id="KW-0396">Initiation factor</keyword>
<dbReference type="SUPFAM" id="SSF55418">
    <property type="entry name" value="eIF4e-like"/>
    <property type="match status" value="1"/>
</dbReference>
<evidence type="ECO:0008006" key="9">
    <source>
        <dbReference type="Google" id="ProtNLM"/>
    </source>
</evidence>
<comment type="caution">
    <text evidence="7">The sequence shown here is derived from an EMBL/GenBank/DDBJ whole genome shotgun (WGS) entry which is preliminary data.</text>
</comment>
<evidence type="ECO:0000256" key="6">
    <source>
        <dbReference type="RuleBase" id="RU004374"/>
    </source>
</evidence>
<keyword evidence="8" id="KW-1185">Reference proteome</keyword>
<dbReference type="EMBL" id="JBDODL010001300">
    <property type="protein sequence ID" value="MES1921388.1"/>
    <property type="molecule type" value="Genomic_DNA"/>
</dbReference>
<keyword evidence="4 6" id="KW-0694">RNA-binding</keyword>
<dbReference type="Pfam" id="PF01652">
    <property type="entry name" value="IF4E"/>
    <property type="match status" value="1"/>
</dbReference>
<evidence type="ECO:0000256" key="5">
    <source>
        <dbReference type="ARBA" id="ARBA00022917"/>
    </source>
</evidence>
<evidence type="ECO:0000256" key="4">
    <source>
        <dbReference type="ARBA" id="ARBA00022884"/>
    </source>
</evidence>